<gene>
    <name evidence="1" type="ORF">GsuE55_18370</name>
</gene>
<dbReference type="AlphaFoldDB" id="A0A679FW65"/>
<accession>A0A679FW65</accession>
<dbReference type="Proteomes" id="UP000501421">
    <property type="component" value="Chromosome"/>
</dbReference>
<keyword evidence="2" id="KW-1185">Reference proteome</keyword>
<evidence type="ECO:0000313" key="1">
    <source>
        <dbReference type="EMBL" id="BBW97004.1"/>
    </source>
</evidence>
<proteinExistence type="predicted"/>
<dbReference type="EMBL" id="AP022557">
    <property type="protein sequence ID" value="BBW97004.1"/>
    <property type="molecule type" value="Genomic_DNA"/>
</dbReference>
<organism evidence="1 2">
    <name type="scientific">Geobacillus subterraneus</name>
    <dbReference type="NCBI Taxonomy" id="129338"/>
    <lineage>
        <taxon>Bacteria</taxon>
        <taxon>Bacillati</taxon>
        <taxon>Bacillota</taxon>
        <taxon>Bacilli</taxon>
        <taxon>Bacillales</taxon>
        <taxon>Anoxybacillaceae</taxon>
        <taxon>Geobacillus</taxon>
    </lineage>
</organism>
<evidence type="ECO:0000313" key="2">
    <source>
        <dbReference type="Proteomes" id="UP000501421"/>
    </source>
</evidence>
<reference evidence="2" key="1">
    <citation type="journal article" date="2020" name="Microbiol. Resour. Announc.">
        <title>Complete Genome Sequence of Geobacillus sp. Strain E55-1, Isolated from Mine Geyser in Japan.</title>
        <authorList>
            <person name="Miyazaki K."/>
            <person name="Hase E."/>
            <person name="Tokito N."/>
        </authorList>
    </citation>
    <scope>NUCLEOTIDE SEQUENCE [LARGE SCALE GENOMIC DNA]</scope>
    <source>
        <strain evidence="2">E55-1</strain>
    </source>
</reference>
<name>A0A679FW65_9BACL</name>
<protein>
    <submittedName>
        <fullName evidence="1">Uncharacterized protein</fullName>
    </submittedName>
</protein>
<sequence>MEKALEEGKEVTIKVKPIYEEQSVRPKEFKIDYSINGKKYSERLINYSGGK</sequence>